<dbReference type="CDD" id="cd11393">
    <property type="entry name" value="bHLH_AtbHLH_like"/>
    <property type="match status" value="1"/>
</dbReference>
<dbReference type="GO" id="GO:0000981">
    <property type="term" value="F:DNA-binding transcription factor activity, RNA polymerase II-specific"/>
    <property type="evidence" value="ECO:0007669"/>
    <property type="project" value="TreeGrafter"/>
</dbReference>
<keyword evidence="4" id="KW-0804">Transcription</keyword>
<evidence type="ECO:0000256" key="5">
    <source>
        <dbReference type="ARBA" id="ARBA00023242"/>
    </source>
</evidence>
<accession>A0A9Q0SUY6</accession>
<dbReference type="InterPro" id="IPR011598">
    <property type="entry name" value="bHLH_dom"/>
</dbReference>
<proteinExistence type="predicted"/>
<dbReference type="GO" id="GO:0005634">
    <property type="term" value="C:nucleus"/>
    <property type="evidence" value="ECO:0007669"/>
    <property type="project" value="UniProtKB-SubCell"/>
</dbReference>
<dbReference type="GO" id="GO:0046983">
    <property type="term" value="F:protein dimerization activity"/>
    <property type="evidence" value="ECO:0007669"/>
    <property type="project" value="InterPro"/>
</dbReference>
<evidence type="ECO:0000256" key="6">
    <source>
        <dbReference type="SAM" id="MobiDB-lite"/>
    </source>
</evidence>
<dbReference type="PANTHER" id="PTHR16223">
    <property type="entry name" value="TRANSCRIPTION FACTOR BHLH83-RELATED"/>
    <property type="match status" value="1"/>
</dbReference>
<evidence type="ECO:0000256" key="4">
    <source>
        <dbReference type="ARBA" id="ARBA00023163"/>
    </source>
</evidence>
<evidence type="ECO:0000313" key="8">
    <source>
        <dbReference type="EMBL" id="KAJ6690315.1"/>
    </source>
</evidence>
<dbReference type="OrthoDB" id="1870356at2759"/>
<dbReference type="SMART" id="SM00353">
    <property type="entry name" value="HLH"/>
    <property type="match status" value="1"/>
</dbReference>
<feature type="region of interest" description="Disordered" evidence="6">
    <location>
        <begin position="280"/>
        <end position="302"/>
    </location>
</feature>
<feature type="domain" description="BHLH" evidence="7">
    <location>
        <begin position="177"/>
        <end position="226"/>
    </location>
</feature>
<evidence type="ECO:0000313" key="9">
    <source>
        <dbReference type="Proteomes" id="UP001151529"/>
    </source>
</evidence>
<reference evidence="8" key="1">
    <citation type="submission" date="2022-11" db="EMBL/GenBank/DDBJ databases">
        <authorList>
            <person name="Hyden B.L."/>
            <person name="Feng K."/>
            <person name="Yates T."/>
            <person name="Jawdy S."/>
            <person name="Smart L.B."/>
            <person name="Muchero W."/>
        </authorList>
    </citation>
    <scope>NUCLEOTIDE SEQUENCE</scope>
    <source>
        <tissue evidence="8">Shoot tip</tissue>
    </source>
</reference>
<dbReference type="InterPro" id="IPR045843">
    <property type="entry name" value="IND-like"/>
</dbReference>
<dbReference type="AlphaFoldDB" id="A0A9Q0SUY6"/>
<keyword evidence="5" id="KW-0539">Nucleus</keyword>
<sequence>MKRRQVRKLELINWGVDKPYVAGQKFLTIRNNEAQIPNLDVSRSMDGKINVHETSFYLGSRVFNDGHQQTDAGFSIPYQSPVNYQPGYQSISSTGNDISQKSTLLSKRVSVPEVQMVNNRVLPLTLMRDFLAMQMKTGTVNDLIENKAGLSTWTTNKRKKANSPEDPWNHRGMESINIQERKFQVPVRRSHKLSDKITALQKLVSPYGKTDTASVLQEASLYIKLLQEQIQNLFQMLTGSYNSARPVRQSQGLSQEIDGRLFDLRRGGFCLVPVSFMQEMTQQKDHADPNSDPGKNIRTRTS</sequence>
<dbReference type="PANTHER" id="PTHR16223:SF138">
    <property type="entry name" value="TRANSCRIPTION FACTOR BHLH103-LIKE"/>
    <property type="match status" value="1"/>
</dbReference>
<organism evidence="8 9">
    <name type="scientific">Salix viminalis</name>
    <name type="common">Common osier</name>
    <name type="synonym">Basket willow</name>
    <dbReference type="NCBI Taxonomy" id="40686"/>
    <lineage>
        <taxon>Eukaryota</taxon>
        <taxon>Viridiplantae</taxon>
        <taxon>Streptophyta</taxon>
        <taxon>Embryophyta</taxon>
        <taxon>Tracheophyta</taxon>
        <taxon>Spermatophyta</taxon>
        <taxon>Magnoliopsida</taxon>
        <taxon>eudicotyledons</taxon>
        <taxon>Gunneridae</taxon>
        <taxon>Pentapetalae</taxon>
        <taxon>rosids</taxon>
        <taxon>fabids</taxon>
        <taxon>Malpighiales</taxon>
        <taxon>Salicaceae</taxon>
        <taxon>Saliceae</taxon>
        <taxon>Salix</taxon>
    </lineage>
</organism>
<dbReference type="InterPro" id="IPR036638">
    <property type="entry name" value="HLH_DNA-bd_sf"/>
</dbReference>
<evidence type="ECO:0000259" key="7">
    <source>
        <dbReference type="PROSITE" id="PS50888"/>
    </source>
</evidence>
<dbReference type="EMBL" id="JAPFFL010000012">
    <property type="protein sequence ID" value="KAJ6690315.1"/>
    <property type="molecule type" value="Genomic_DNA"/>
</dbReference>
<reference evidence="8" key="2">
    <citation type="journal article" date="2023" name="Int. J. Mol. Sci.">
        <title>De Novo Assembly and Annotation of 11 Diverse Shrub Willow (Salix) Genomes Reveals Novel Gene Organization in Sex-Linked Regions.</title>
        <authorList>
            <person name="Hyden B."/>
            <person name="Feng K."/>
            <person name="Yates T.B."/>
            <person name="Jawdy S."/>
            <person name="Cereghino C."/>
            <person name="Smart L.B."/>
            <person name="Muchero W."/>
        </authorList>
    </citation>
    <scope>NUCLEOTIDE SEQUENCE [LARGE SCALE GENOMIC DNA]</scope>
    <source>
        <tissue evidence="8">Shoot tip</tissue>
    </source>
</reference>
<keyword evidence="2" id="KW-0805">Transcription regulation</keyword>
<evidence type="ECO:0000256" key="2">
    <source>
        <dbReference type="ARBA" id="ARBA00023015"/>
    </source>
</evidence>
<dbReference type="GO" id="GO:0000978">
    <property type="term" value="F:RNA polymerase II cis-regulatory region sequence-specific DNA binding"/>
    <property type="evidence" value="ECO:0007669"/>
    <property type="project" value="TreeGrafter"/>
</dbReference>
<dbReference type="Proteomes" id="UP001151529">
    <property type="component" value="Chromosome 8"/>
</dbReference>
<keyword evidence="3" id="KW-0238">DNA-binding</keyword>
<protein>
    <recommendedName>
        <fullName evidence="7">BHLH domain-containing protein</fullName>
    </recommendedName>
</protein>
<evidence type="ECO:0000256" key="1">
    <source>
        <dbReference type="ARBA" id="ARBA00004123"/>
    </source>
</evidence>
<dbReference type="PROSITE" id="PS50888">
    <property type="entry name" value="BHLH"/>
    <property type="match status" value="1"/>
</dbReference>
<evidence type="ECO:0000256" key="3">
    <source>
        <dbReference type="ARBA" id="ARBA00023125"/>
    </source>
</evidence>
<dbReference type="Gene3D" id="4.10.280.10">
    <property type="entry name" value="Helix-loop-helix DNA-binding domain"/>
    <property type="match status" value="1"/>
</dbReference>
<comment type="caution">
    <text evidence="8">The sequence shown here is derived from an EMBL/GenBank/DDBJ whole genome shotgun (WGS) entry which is preliminary data.</text>
</comment>
<name>A0A9Q0SUY6_SALVM</name>
<keyword evidence="9" id="KW-1185">Reference proteome</keyword>
<dbReference type="SUPFAM" id="SSF47459">
    <property type="entry name" value="HLH, helix-loop-helix DNA-binding domain"/>
    <property type="match status" value="1"/>
</dbReference>
<comment type="subcellular location">
    <subcellularLocation>
        <location evidence="1">Nucleus</location>
    </subcellularLocation>
</comment>
<dbReference type="InterPro" id="IPR045239">
    <property type="entry name" value="bHLH95_bHLH"/>
</dbReference>
<gene>
    <name evidence="8" type="ORF">OIU85_006571</name>
</gene>